<dbReference type="InterPro" id="IPR013658">
    <property type="entry name" value="SGL"/>
</dbReference>
<feature type="binding site" evidence="15">
    <location>
        <position position="15"/>
    </location>
    <ligand>
        <name>a divalent metal cation</name>
        <dbReference type="ChEBI" id="CHEBI:60240"/>
    </ligand>
</feature>
<evidence type="ECO:0000256" key="5">
    <source>
        <dbReference type="ARBA" id="ARBA00004496"/>
    </source>
</evidence>
<dbReference type="InterPro" id="IPR008367">
    <property type="entry name" value="Regucalcin"/>
</dbReference>
<feature type="domain" description="SMP-30/Gluconolactonase/LRE-like region" evidence="16">
    <location>
        <begin position="13"/>
        <end position="256"/>
    </location>
</feature>
<evidence type="ECO:0000256" key="6">
    <source>
        <dbReference type="ARBA" id="ARBA00008853"/>
    </source>
</evidence>
<reference evidence="18" key="1">
    <citation type="submission" date="2016-10" db="EMBL/GenBank/DDBJ databases">
        <authorList>
            <person name="Varghese N."/>
            <person name="Submissions S."/>
        </authorList>
    </citation>
    <scope>NUCLEOTIDE SEQUENCE [LARGE SCALE GENOMIC DNA]</scope>
    <source>
        <strain evidence="18">FP5</strain>
    </source>
</reference>
<organism evidence="17 18">
    <name type="scientific">Halobacillus alkaliphilus</name>
    <dbReference type="NCBI Taxonomy" id="396056"/>
    <lineage>
        <taxon>Bacteria</taxon>
        <taxon>Bacillati</taxon>
        <taxon>Bacillota</taxon>
        <taxon>Bacilli</taxon>
        <taxon>Bacillales</taxon>
        <taxon>Bacillaceae</taxon>
        <taxon>Halobacillus</taxon>
    </lineage>
</organism>
<evidence type="ECO:0000256" key="13">
    <source>
        <dbReference type="ARBA" id="ARBA00032464"/>
    </source>
</evidence>
<dbReference type="InterPro" id="IPR011042">
    <property type="entry name" value="6-blade_b-propeller_TolB-like"/>
</dbReference>
<dbReference type="GO" id="GO:0004341">
    <property type="term" value="F:gluconolactonase activity"/>
    <property type="evidence" value="ECO:0007669"/>
    <property type="project" value="UniProtKB-EC"/>
</dbReference>
<keyword evidence="18" id="KW-1185">Reference proteome</keyword>
<dbReference type="OrthoDB" id="2633250at2"/>
<keyword evidence="10 15" id="KW-0479">Metal-binding</keyword>
<accession>A0A1I2QBA1</accession>
<evidence type="ECO:0000256" key="2">
    <source>
        <dbReference type="ARBA" id="ARBA00001913"/>
    </source>
</evidence>
<keyword evidence="15" id="KW-0862">Zinc</keyword>
<dbReference type="GO" id="GO:0019853">
    <property type="term" value="P:L-ascorbic acid biosynthetic process"/>
    <property type="evidence" value="ECO:0007669"/>
    <property type="project" value="TreeGrafter"/>
</dbReference>
<dbReference type="GO" id="GO:0005737">
    <property type="term" value="C:cytoplasm"/>
    <property type="evidence" value="ECO:0007669"/>
    <property type="project" value="UniProtKB-SubCell"/>
</dbReference>
<dbReference type="EMBL" id="FOOG01000030">
    <property type="protein sequence ID" value="SFG25190.1"/>
    <property type="molecule type" value="Genomic_DNA"/>
</dbReference>
<feature type="binding site" evidence="15">
    <location>
        <position position="118"/>
    </location>
    <ligand>
        <name>substrate</name>
    </ligand>
</feature>
<feature type="binding site" evidence="15">
    <location>
        <position position="196"/>
    </location>
    <ligand>
        <name>a divalent metal cation</name>
        <dbReference type="ChEBI" id="CHEBI:60240"/>
    </ligand>
</feature>
<protein>
    <recommendedName>
        <fullName evidence="8">Regucalcin</fullName>
        <ecNumber evidence="7">3.1.1.17</ecNumber>
    </recommendedName>
    <alternativeName>
        <fullName evidence="13">Gluconolactonase</fullName>
    </alternativeName>
</protein>
<comment type="cofactor">
    <cofactor evidence="4">
        <name>Mg(2+)</name>
        <dbReference type="ChEBI" id="CHEBI:18420"/>
    </cofactor>
</comment>
<name>A0A1I2QBA1_9BACI</name>
<evidence type="ECO:0000256" key="9">
    <source>
        <dbReference type="ARBA" id="ARBA00022490"/>
    </source>
</evidence>
<evidence type="ECO:0000259" key="16">
    <source>
        <dbReference type="Pfam" id="PF08450"/>
    </source>
</evidence>
<evidence type="ECO:0000256" key="3">
    <source>
        <dbReference type="ARBA" id="ARBA00001936"/>
    </source>
</evidence>
<dbReference type="Pfam" id="PF08450">
    <property type="entry name" value="SGL"/>
    <property type="match status" value="1"/>
</dbReference>
<keyword evidence="12" id="KW-0106">Calcium</keyword>
<feature type="binding site" evidence="15">
    <location>
        <position position="98"/>
    </location>
    <ligand>
        <name>substrate</name>
    </ligand>
</feature>
<dbReference type="PANTHER" id="PTHR10907:SF47">
    <property type="entry name" value="REGUCALCIN"/>
    <property type="match status" value="1"/>
</dbReference>
<comment type="cofactor">
    <cofactor evidence="15">
        <name>Zn(2+)</name>
        <dbReference type="ChEBI" id="CHEBI:29105"/>
    </cofactor>
    <text evidence="15">Binds 1 divalent metal cation per subunit.</text>
</comment>
<dbReference type="Proteomes" id="UP000198897">
    <property type="component" value="Unassembled WGS sequence"/>
</dbReference>
<dbReference type="SUPFAM" id="SSF63829">
    <property type="entry name" value="Calcium-dependent phosphotriesterase"/>
    <property type="match status" value="1"/>
</dbReference>
<dbReference type="EC" id="3.1.1.17" evidence="7"/>
<evidence type="ECO:0000256" key="8">
    <source>
        <dbReference type="ARBA" id="ARBA00016808"/>
    </source>
</evidence>
<evidence type="ECO:0000313" key="17">
    <source>
        <dbReference type="EMBL" id="SFG25190.1"/>
    </source>
</evidence>
<evidence type="ECO:0000256" key="1">
    <source>
        <dbReference type="ARBA" id="ARBA00001589"/>
    </source>
</evidence>
<feature type="binding site" evidence="15">
    <location>
        <position position="100"/>
    </location>
    <ligand>
        <name>substrate</name>
    </ligand>
</feature>
<dbReference type="PANTHER" id="PTHR10907">
    <property type="entry name" value="REGUCALCIN"/>
    <property type="match status" value="1"/>
</dbReference>
<comment type="catalytic activity">
    <reaction evidence="1">
        <text>D-glucono-1,5-lactone + H2O = D-gluconate + H(+)</text>
        <dbReference type="Rhea" id="RHEA:10440"/>
        <dbReference type="ChEBI" id="CHEBI:15377"/>
        <dbReference type="ChEBI" id="CHEBI:15378"/>
        <dbReference type="ChEBI" id="CHEBI:16217"/>
        <dbReference type="ChEBI" id="CHEBI:18391"/>
        <dbReference type="EC" id="3.1.1.17"/>
    </reaction>
</comment>
<dbReference type="GO" id="GO:0030234">
    <property type="term" value="F:enzyme regulator activity"/>
    <property type="evidence" value="ECO:0007669"/>
    <property type="project" value="InterPro"/>
</dbReference>
<keyword evidence="9" id="KW-0963">Cytoplasm</keyword>
<comment type="similarity">
    <text evidence="6">Belongs to the SMP-30/CGR1 family.</text>
</comment>
<dbReference type="FunFam" id="2.120.10.30:FF:000126">
    <property type="entry name" value="Senescence marker protein-30"/>
    <property type="match status" value="1"/>
</dbReference>
<feature type="active site" description="Proton donor/acceptor" evidence="14">
    <location>
        <position position="196"/>
    </location>
</feature>
<dbReference type="AlphaFoldDB" id="A0A1I2QBA1"/>
<evidence type="ECO:0000313" key="18">
    <source>
        <dbReference type="Proteomes" id="UP000198897"/>
    </source>
</evidence>
<dbReference type="InterPro" id="IPR005511">
    <property type="entry name" value="SMP-30"/>
</dbReference>
<gene>
    <name evidence="17" type="ORF">SAMN05216353_13032</name>
</gene>
<evidence type="ECO:0000256" key="11">
    <source>
        <dbReference type="ARBA" id="ARBA00022801"/>
    </source>
</evidence>
<dbReference type="PRINTS" id="PR01791">
    <property type="entry name" value="REGUCALCIN"/>
</dbReference>
<dbReference type="GO" id="GO:0005509">
    <property type="term" value="F:calcium ion binding"/>
    <property type="evidence" value="ECO:0007669"/>
    <property type="project" value="InterPro"/>
</dbReference>
<dbReference type="Gene3D" id="2.120.10.30">
    <property type="entry name" value="TolB, C-terminal domain"/>
    <property type="match status" value="1"/>
</dbReference>
<comment type="cofactor">
    <cofactor evidence="2">
        <name>Ca(2+)</name>
        <dbReference type="ChEBI" id="CHEBI:29108"/>
    </cofactor>
</comment>
<dbReference type="PRINTS" id="PR01790">
    <property type="entry name" value="SMP30FAMILY"/>
</dbReference>
<evidence type="ECO:0000256" key="14">
    <source>
        <dbReference type="PIRSR" id="PIRSR605511-1"/>
    </source>
</evidence>
<proteinExistence type="inferred from homology"/>
<sequence length="290" mass="32641">MSVQLVLDSKSTLGEGPSWDSEKEVLYWVDIVGKKIHRYDPVQHENTTVELEQYPGTIQPREEGEVILALQNGFYFYNWMSETLEPITDPENHLPGNRFNDGKCDPAGRFWAGTMNLEEEQDKGALYRLDTNLEVTEKLNGLSISNGLAWSPDHAYMYHIDTPTKQVVRYDFNMETGEITNPKTVVTIPDGQGSPDGMTIDEEGMLWIAHFGGAGVSRWDPENGERVEFIEVPAVNVTCCVFGGKDMNELYITTARKGMSEEDLEKYPEAGGLFKLKTKVRGLPSYPFKG</sequence>
<dbReference type="RefSeq" id="WP_089753003.1">
    <property type="nucleotide sequence ID" value="NZ_FOOG01000030.1"/>
</dbReference>
<evidence type="ECO:0000256" key="4">
    <source>
        <dbReference type="ARBA" id="ARBA00001946"/>
    </source>
</evidence>
<evidence type="ECO:0000256" key="12">
    <source>
        <dbReference type="ARBA" id="ARBA00022837"/>
    </source>
</evidence>
<evidence type="ECO:0000256" key="7">
    <source>
        <dbReference type="ARBA" id="ARBA00013227"/>
    </source>
</evidence>
<comment type="cofactor">
    <cofactor evidence="3">
        <name>Mn(2+)</name>
        <dbReference type="ChEBI" id="CHEBI:29035"/>
    </cofactor>
</comment>
<keyword evidence="11" id="KW-0378">Hydrolase</keyword>
<evidence type="ECO:0000256" key="10">
    <source>
        <dbReference type="ARBA" id="ARBA00022723"/>
    </source>
</evidence>
<comment type="subcellular location">
    <subcellularLocation>
        <location evidence="5">Cytoplasm</location>
    </subcellularLocation>
</comment>
<evidence type="ECO:0000256" key="15">
    <source>
        <dbReference type="PIRSR" id="PIRSR605511-2"/>
    </source>
</evidence>
<feature type="binding site" evidence="15">
    <location>
        <position position="146"/>
    </location>
    <ligand>
        <name>a divalent metal cation</name>
        <dbReference type="ChEBI" id="CHEBI:60240"/>
    </ligand>
</feature>